<proteinExistence type="predicted"/>
<protein>
    <submittedName>
        <fullName evidence="1">Uncharacterized protein</fullName>
    </submittedName>
</protein>
<keyword evidence="2" id="KW-1185">Reference proteome</keyword>
<name>A0ACC3MCN0_9PEZI</name>
<reference evidence="1" key="1">
    <citation type="submission" date="2023-07" db="EMBL/GenBank/DDBJ databases">
        <title>Black Yeasts Isolated from many extreme environments.</title>
        <authorList>
            <person name="Coleine C."/>
            <person name="Stajich J.E."/>
            <person name="Selbmann L."/>
        </authorList>
    </citation>
    <scope>NUCLEOTIDE SEQUENCE</scope>
    <source>
        <strain evidence="1">CCFEE 5714</strain>
    </source>
</reference>
<dbReference type="Proteomes" id="UP001281147">
    <property type="component" value="Unassembled WGS sequence"/>
</dbReference>
<gene>
    <name evidence="1" type="ORF">LTR37_021046</name>
</gene>
<sequence length="392" mass="42672">MVNSIPHSSTDNADFPLLERASIIQWNREETRGIAELKLLAADIRAERRLNSSSEDVQKACECLLSKEALPACIRGPIAGELLRNENVRHDSVDGGASEIVVRGESETESVDTDDLDMELRMAGLNPQMEAEGSPWKPIELEGLAKGHSIGMFVDRAGNTSRRTSGSPTIKQRESSRVDCVRHGPTPAELSPVKKAVEKRRRQAQESARRSLGADTKTDLKDIAAGFGSPTRIADRRDLELGEARRKQEQRLIEQVANRTDEEEQRTDRAGDKDGRCGTELDRFVAEMKEKENAALADLQRVIDKIPTSSDAMKAAATPVIGSTATSVSPGNSTGNLPPAGLTAQARDDLGWYEKERKVDSRRTSVQAGSGVQPPGDKEISSPTSDLGEEVI</sequence>
<dbReference type="EMBL" id="JAUTXU010000422">
    <property type="protein sequence ID" value="KAK3680804.1"/>
    <property type="molecule type" value="Genomic_DNA"/>
</dbReference>
<comment type="caution">
    <text evidence="1">The sequence shown here is derived from an EMBL/GenBank/DDBJ whole genome shotgun (WGS) entry which is preliminary data.</text>
</comment>
<evidence type="ECO:0000313" key="1">
    <source>
        <dbReference type="EMBL" id="KAK3680804.1"/>
    </source>
</evidence>
<organism evidence="1 2">
    <name type="scientific">Vermiconidia calcicola</name>
    <dbReference type="NCBI Taxonomy" id="1690605"/>
    <lineage>
        <taxon>Eukaryota</taxon>
        <taxon>Fungi</taxon>
        <taxon>Dikarya</taxon>
        <taxon>Ascomycota</taxon>
        <taxon>Pezizomycotina</taxon>
        <taxon>Dothideomycetes</taxon>
        <taxon>Dothideomycetidae</taxon>
        <taxon>Mycosphaerellales</taxon>
        <taxon>Extremaceae</taxon>
        <taxon>Vermiconidia</taxon>
    </lineage>
</organism>
<accession>A0ACC3MCN0</accession>
<evidence type="ECO:0000313" key="2">
    <source>
        <dbReference type="Proteomes" id="UP001281147"/>
    </source>
</evidence>